<name>A0A158KX73_9BURK</name>
<dbReference type="EMBL" id="FCOM02000064">
    <property type="protein sequence ID" value="SAL85768.1"/>
    <property type="molecule type" value="Genomic_DNA"/>
</dbReference>
<dbReference type="AlphaFoldDB" id="A0A158KX73"/>
<feature type="domain" description="SUF system FeS cluster assembly SufBD N-terminal" evidence="3">
    <location>
        <begin position="26"/>
        <end position="168"/>
    </location>
</feature>
<gene>
    <name evidence="4" type="ORF">AWB74_07431</name>
</gene>
<keyword evidence="5" id="KW-1185">Reference proteome</keyword>
<accession>A0A158KX73</accession>
<dbReference type="InterPro" id="IPR000825">
    <property type="entry name" value="SUF_FeS_clus_asmbl_SufBD_core"/>
</dbReference>
<dbReference type="InterPro" id="IPR055346">
    <property type="entry name" value="Fe-S_cluster_assembly_SufBD"/>
</dbReference>
<reference evidence="4" key="1">
    <citation type="submission" date="2016-01" db="EMBL/GenBank/DDBJ databases">
        <authorList>
            <person name="Peeters C."/>
        </authorList>
    </citation>
    <scope>NUCLEOTIDE SEQUENCE [LARGE SCALE GENOMIC DNA]</scope>
    <source>
        <strain evidence="4">LMG 29317</strain>
    </source>
</reference>
<dbReference type="PANTHER" id="PTHR43575:SF1">
    <property type="entry name" value="PROTEIN ABCI7, CHLOROPLASTIC"/>
    <property type="match status" value="1"/>
</dbReference>
<protein>
    <submittedName>
        <fullName evidence="4">Cysteine desulfurase activator complex subunit SufB</fullName>
    </submittedName>
</protein>
<dbReference type="Proteomes" id="UP000055019">
    <property type="component" value="Unassembled WGS sequence"/>
</dbReference>
<dbReference type="GO" id="GO:0016226">
    <property type="term" value="P:iron-sulfur cluster assembly"/>
    <property type="evidence" value="ECO:0007669"/>
    <property type="project" value="InterPro"/>
</dbReference>
<dbReference type="Pfam" id="PF01458">
    <property type="entry name" value="SUFBD_core"/>
    <property type="match status" value="1"/>
</dbReference>
<dbReference type="NCBIfam" id="TIGR01981">
    <property type="entry name" value="sufD"/>
    <property type="match status" value="1"/>
</dbReference>
<dbReference type="InterPro" id="IPR045595">
    <property type="entry name" value="SufBD_N"/>
</dbReference>
<dbReference type="InterPro" id="IPR011542">
    <property type="entry name" value="SUF_FeS_clus_asmbl_SufD"/>
</dbReference>
<proteinExistence type="inferred from homology"/>
<evidence type="ECO:0000256" key="1">
    <source>
        <dbReference type="ARBA" id="ARBA00043967"/>
    </source>
</evidence>
<dbReference type="InterPro" id="IPR037284">
    <property type="entry name" value="SUF_FeS_clus_asmbl_SufBD_sf"/>
</dbReference>
<comment type="caution">
    <text evidence="4">The sequence shown here is derived from an EMBL/GenBank/DDBJ whole genome shotgun (WGS) entry which is preliminary data.</text>
</comment>
<evidence type="ECO:0000313" key="4">
    <source>
        <dbReference type="EMBL" id="SAL85768.1"/>
    </source>
</evidence>
<comment type="similarity">
    <text evidence="1">Belongs to the iron-sulfur cluster assembly SufBD family.</text>
</comment>
<evidence type="ECO:0000259" key="2">
    <source>
        <dbReference type="Pfam" id="PF01458"/>
    </source>
</evidence>
<evidence type="ECO:0000259" key="3">
    <source>
        <dbReference type="Pfam" id="PF19295"/>
    </source>
</evidence>
<dbReference type="SUPFAM" id="SSF101960">
    <property type="entry name" value="Stabilizer of iron transporter SufD"/>
    <property type="match status" value="1"/>
</dbReference>
<evidence type="ECO:0000313" key="5">
    <source>
        <dbReference type="Proteomes" id="UP000055019"/>
    </source>
</evidence>
<feature type="domain" description="SUF system FeS cluster assembly SufBD core" evidence="2">
    <location>
        <begin position="174"/>
        <end position="405"/>
    </location>
</feature>
<sequence length="440" mass="48313">MNVETLDRFHQAFGLLAGRLPGARLPWLQGARRCAFEQFAALGFPTTRQEDWKYTNVATIERRPLHFMTEGANDVSADRIKEWVIDSSSHLLVFVDGRYVPARSNIERMPDGAFVGTVAQALHTMPELLEAVVSARPAAHGFAALNAAFFTDGFVVALPRDTAIEEPIHALFITGEADLAVQAFNVVLAGARSRCTIVEHFAGLNDASYLTNVATRIEVEEDAVVEHYRLQQEGTKACHIASIDAAQQRASRFASHAFAFGSALSRTGIGVSLNAEDAQATLNGLYLVGGRQHVDHHTRIDHAKPRGTSREYYRGVLDGAARGVFNGKVVVHPDAQKTDTHQANHNLLLSPDAEIDTKPQLEIFADDVKCTHGATVGQLDENQLFYLRARGVEEPMARALLTYAFASDIVEGVGLDSLRRWLEGLLLARMPEGERIKELI</sequence>
<dbReference type="Pfam" id="PF19295">
    <property type="entry name" value="SufBD_N"/>
    <property type="match status" value="1"/>
</dbReference>
<dbReference type="RefSeq" id="WP_061151597.1">
    <property type="nucleotide sequence ID" value="NZ_FCOM02000064.1"/>
</dbReference>
<organism evidence="4 5">
    <name type="scientific">Caballeronia arvi</name>
    <dbReference type="NCBI Taxonomy" id="1777135"/>
    <lineage>
        <taxon>Bacteria</taxon>
        <taxon>Pseudomonadati</taxon>
        <taxon>Pseudomonadota</taxon>
        <taxon>Betaproteobacteria</taxon>
        <taxon>Burkholderiales</taxon>
        <taxon>Burkholderiaceae</taxon>
        <taxon>Caballeronia</taxon>
    </lineage>
</organism>
<dbReference type="OrthoDB" id="9768262at2"/>
<dbReference type="PANTHER" id="PTHR43575">
    <property type="entry name" value="PROTEIN ABCI7, CHLOROPLASTIC"/>
    <property type="match status" value="1"/>
</dbReference>